<reference evidence="6 7" key="1">
    <citation type="submission" date="2012-05" db="EMBL/GenBank/DDBJ databases">
        <title>The Genome Sequence of Sutterella wadsworthensis 2_1_59BFAA.</title>
        <authorList>
            <consortium name="The Broad Institute Genome Sequencing Platform"/>
            <person name="Earl A."/>
            <person name="Ward D."/>
            <person name="Feldgarden M."/>
            <person name="Gevers D."/>
            <person name="Daigneault M."/>
            <person name="Strauss J."/>
            <person name="Allen-Vercoe E."/>
            <person name="Walker B."/>
            <person name="Young S.K."/>
            <person name="Zeng Q."/>
            <person name="Gargeya S."/>
            <person name="Fitzgerald M."/>
            <person name="Haas B."/>
            <person name="Abouelleil A."/>
            <person name="Alvarado L."/>
            <person name="Arachchi H.M."/>
            <person name="Berlin A.M."/>
            <person name="Chapman S.B."/>
            <person name="Goldberg J."/>
            <person name="Griggs A."/>
            <person name="Gujja S."/>
            <person name="Hansen M."/>
            <person name="Howarth C."/>
            <person name="Imamovic A."/>
            <person name="Larimer J."/>
            <person name="McCowen C."/>
            <person name="Montmayeur A."/>
            <person name="Murphy C."/>
            <person name="Neiman D."/>
            <person name="Pearson M."/>
            <person name="Priest M."/>
            <person name="Roberts A."/>
            <person name="Saif S."/>
            <person name="Shea T."/>
            <person name="Sisk P."/>
            <person name="Sykes S."/>
            <person name="Wortman J."/>
            <person name="Nusbaum C."/>
            <person name="Birren B."/>
        </authorList>
    </citation>
    <scope>NUCLEOTIDE SEQUENCE [LARGE SCALE GENOMIC DNA]</scope>
    <source>
        <strain evidence="6 7">2_1_59BFAA</strain>
    </source>
</reference>
<dbReference type="EMBL" id="ADMG01000040">
    <property type="protein sequence ID" value="EKB30520.1"/>
    <property type="molecule type" value="Genomic_DNA"/>
</dbReference>
<evidence type="ECO:0000313" key="7">
    <source>
        <dbReference type="Proteomes" id="UP000005835"/>
    </source>
</evidence>
<accession>K1JFY5</accession>
<dbReference type="AlphaFoldDB" id="K1JFY5"/>
<gene>
    <name evidence="6" type="ORF">HMPREF9465_01864</name>
</gene>
<comment type="caution">
    <text evidence="6">The sequence shown here is derived from an EMBL/GenBank/DDBJ whole genome shotgun (WGS) entry which is preliminary data.</text>
</comment>
<dbReference type="GO" id="GO:0009231">
    <property type="term" value="P:riboflavin biosynthetic process"/>
    <property type="evidence" value="ECO:0007669"/>
    <property type="project" value="TreeGrafter"/>
</dbReference>
<evidence type="ECO:0000256" key="1">
    <source>
        <dbReference type="ARBA" id="ARBA00001947"/>
    </source>
</evidence>
<proteinExistence type="inferred from homology"/>
<name>K1JFY5_9BURK</name>
<dbReference type="HOGENOM" id="CLU_055029_2_1_4"/>
<dbReference type="STRING" id="742823.HMPREF9465_01864"/>
<keyword evidence="4" id="KW-0862">Zinc</keyword>
<evidence type="ECO:0000256" key="3">
    <source>
        <dbReference type="ARBA" id="ARBA00022801"/>
    </source>
</evidence>
<dbReference type="SUPFAM" id="SSF102215">
    <property type="entry name" value="Creatininase"/>
    <property type="match status" value="1"/>
</dbReference>
<dbReference type="InterPro" id="IPR003785">
    <property type="entry name" value="Creatininase/forma_Hydrolase"/>
</dbReference>
<dbReference type="PANTHER" id="PTHR35005">
    <property type="entry name" value="3-DEHYDRO-SCYLLO-INOSOSE HYDROLASE"/>
    <property type="match status" value="1"/>
</dbReference>
<dbReference type="eggNOG" id="COG1402">
    <property type="taxonomic scope" value="Bacteria"/>
</dbReference>
<evidence type="ECO:0000313" key="6">
    <source>
        <dbReference type="EMBL" id="EKB30520.1"/>
    </source>
</evidence>
<organism evidence="6 7">
    <name type="scientific">Sutterella wadsworthensis 2_1_59BFAA</name>
    <dbReference type="NCBI Taxonomy" id="742823"/>
    <lineage>
        <taxon>Bacteria</taxon>
        <taxon>Pseudomonadati</taxon>
        <taxon>Pseudomonadota</taxon>
        <taxon>Betaproteobacteria</taxon>
        <taxon>Burkholderiales</taxon>
        <taxon>Sutterellaceae</taxon>
        <taxon>Sutterella</taxon>
    </lineage>
</organism>
<comment type="similarity">
    <text evidence="5">Belongs to the creatininase superfamily.</text>
</comment>
<dbReference type="RefSeq" id="WP_005436372.1">
    <property type="nucleotide sequence ID" value="NZ_JH815519.1"/>
</dbReference>
<dbReference type="PATRIC" id="fig|742823.3.peg.1858"/>
<evidence type="ECO:0000256" key="2">
    <source>
        <dbReference type="ARBA" id="ARBA00022723"/>
    </source>
</evidence>
<dbReference type="GO" id="GO:0016811">
    <property type="term" value="F:hydrolase activity, acting on carbon-nitrogen (but not peptide) bonds, in linear amides"/>
    <property type="evidence" value="ECO:0007669"/>
    <property type="project" value="TreeGrafter"/>
</dbReference>
<dbReference type="InterPro" id="IPR024087">
    <property type="entry name" value="Creatininase-like_sf"/>
</dbReference>
<keyword evidence="2" id="KW-0479">Metal-binding</keyword>
<evidence type="ECO:0008006" key="8">
    <source>
        <dbReference type="Google" id="ProtNLM"/>
    </source>
</evidence>
<evidence type="ECO:0000256" key="4">
    <source>
        <dbReference type="ARBA" id="ARBA00022833"/>
    </source>
</evidence>
<keyword evidence="3" id="KW-0378">Hydrolase</keyword>
<dbReference type="Gene3D" id="3.40.50.10310">
    <property type="entry name" value="Creatininase"/>
    <property type="match status" value="1"/>
</dbReference>
<dbReference type="PANTHER" id="PTHR35005:SF1">
    <property type="entry name" value="2-AMINO-5-FORMYLAMINO-6-RIBOSYLAMINOPYRIMIDIN-4(3H)-ONE 5'-MONOPHOSPHATE DEFORMYLASE"/>
    <property type="match status" value="1"/>
</dbReference>
<dbReference type="Proteomes" id="UP000005835">
    <property type="component" value="Unassembled WGS sequence"/>
</dbReference>
<evidence type="ECO:0000256" key="5">
    <source>
        <dbReference type="ARBA" id="ARBA00024029"/>
    </source>
</evidence>
<dbReference type="Pfam" id="PF02633">
    <property type="entry name" value="Creatininase"/>
    <property type="match status" value="1"/>
</dbReference>
<comment type="cofactor">
    <cofactor evidence="1">
        <name>Zn(2+)</name>
        <dbReference type="ChEBI" id="CHEBI:29105"/>
    </cofactor>
</comment>
<protein>
    <recommendedName>
        <fullName evidence="8">Creatinine amidohydrolase</fullName>
    </recommendedName>
</protein>
<sequence length="259" mass="28744">MQLAHLNWQEAEKVLADPETLVVIPVGSTEQHGSVGPLGTDWLIPQELCRRLDGRMEKLLIAPVIPFGVATHHINFPGTIDLGLETMIKVMGAVFESLYRHGARRFAVINGHGGNDPAIEKAALEMYRRGSQVTLVNWWGIAPKLNPDWPTGHGDAQEAAAVMAFAPELVKSEWLVDNVVTPPSADFKQLHINTVLFEGAPVKVIREIRDTVNTGGLGGLESKFATREWGVAMMDGVTDWMVRYLEAFRRIDLPKKHWD</sequence>
<keyword evidence="7" id="KW-1185">Reference proteome</keyword>
<dbReference type="OrthoDB" id="9801445at2"/>
<dbReference type="GO" id="GO:0046872">
    <property type="term" value="F:metal ion binding"/>
    <property type="evidence" value="ECO:0007669"/>
    <property type="project" value="UniProtKB-KW"/>
</dbReference>